<evidence type="ECO:0000256" key="3">
    <source>
        <dbReference type="SAM" id="Phobius"/>
    </source>
</evidence>
<evidence type="ECO:0000256" key="2">
    <source>
        <dbReference type="ARBA" id="ARBA00023169"/>
    </source>
</evidence>
<organism evidence="5 6">
    <name type="scientific">Kaistia hirudinis</name>
    <dbReference type="NCBI Taxonomy" id="1293440"/>
    <lineage>
        <taxon>Bacteria</taxon>
        <taxon>Pseudomonadati</taxon>
        <taxon>Pseudomonadota</taxon>
        <taxon>Alphaproteobacteria</taxon>
        <taxon>Hyphomicrobiales</taxon>
        <taxon>Kaistiaceae</taxon>
        <taxon>Kaistia</taxon>
    </lineage>
</organism>
<comment type="similarity">
    <text evidence="1">Belongs to the bacterial sugar transferase family.</text>
</comment>
<dbReference type="RefSeq" id="WP_246409158.1">
    <property type="nucleotide sequence ID" value="NZ_JACIDS010000001.1"/>
</dbReference>
<evidence type="ECO:0000313" key="6">
    <source>
        <dbReference type="Proteomes" id="UP000553963"/>
    </source>
</evidence>
<proteinExistence type="inferred from homology"/>
<sequence length="264" mass="29393">MLAIGTGAKKALLRCEVHVALHKEAPTAGVAMYFDDSARVLVGERPGAYEASFSAESSRGVLLARSKAANESRIKRAIDVVGAASLLLFFLPVMLLIALAVRIETRGPALFRQQRYGTDRCVFLLLKFRSMTVQETEGAFRQVSSGDERITRVGAFLRRTSLDELPQLINVLKGDMSLVGPRPHAVAMDDAFGRILPNYNDRHLVRPGITGLAQIEGFRGPTDGMEKIRMRLRCDRAYIRRWSPLYDIKILLQTPLRLLNPNAF</sequence>
<reference evidence="5 6" key="1">
    <citation type="submission" date="2020-08" db="EMBL/GenBank/DDBJ databases">
        <title>Genomic Encyclopedia of Type Strains, Phase IV (KMG-IV): sequencing the most valuable type-strain genomes for metagenomic binning, comparative biology and taxonomic classification.</title>
        <authorList>
            <person name="Goeker M."/>
        </authorList>
    </citation>
    <scope>NUCLEOTIDE SEQUENCE [LARGE SCALE GENOMIC DNA]</scope>
    <source>
        <strain evidence="5 6">DSM 25966</strain>
    </source>
</reference>
<evidence type="ECO:0000313" key="5">
    <source>
        <dbReference type="EMBL" id="MBB3929488.1"/>
    </source>
</evidence>
<dbReference type="InterPro" id="IPR003362">
    <property type="entry name" value="Bact_transf"/>
</dbReference>
<evidence type="ECO:0000259" key="4">
    <source>
        <dbReference type="Pfam" id="PF02397"/>
    </source>
</evidence>
<protein>
    <submittedName>
        <fullName evidence="5">Putative colanic acid biosynthesis UDP-glucose lipid carrier transferase</fullName>
    </submittedName>
</protein>
<feature type="transmembrane region" description="Helical" evidence="3">
    <location>
        <begin position="80"/>
        <end position="101"/>
    </location>
</feature>
<dbReference type="PANTHER" id="PTHR30576:SF0">
    <property type="entry name" value="UNDECAPRENYL-PHOSPHATE N-ACETYLGALACTOSAMINYL 1-PHOSPHATE TRANSFERASE-RELATED"/>
    <property type="match status" value="1"/>
</dbReference>
<keyword evidence="3" id="KW-1133">Transmembrane helix</keyword>
<dbReference type="GO" id="GO:0016780">
    <property type="term" value="F:phosphotransferase activity, for other substituted phosphate groups"/>
    <property type="evidence" value="ECO:0007669"/>
    <property type="project" value="TreeGrafter"/>
</dbReference>
<dbReference type="PANTHER" id="PTHR30576">
    <property type="entry name" value="COLANIC BIOSYNTHESIS UDP-GLUCOSE LIPID CARRIER TRANSFERASE"/>
    <property type="match status" value="1"/>
</dbReference>
<dbReference type="Pfam" id="PF02397">
    <property type="entry name" value="Bac_transf"/>
    <property type="match status" value="1"/>
</dbReference>
<keyword evidence="6" id="KW-1185">Reference proteome</keyword>
<keyword evidence="5" id="KW-0808">Transferase</keyword>
<gene>
    <name evidence="5" type="ORF">GGR25_000507</name>
</gene>
<dbReference type="GO" id="GO:0000271">
    <property type="term" value="P:polysaccharide biosynthetic process"/>
    <property type="evidence" value="ECO:0007669"/>
    <property type="project" value="UniProtKB-KW"/>
</dbReference>
<keyword evidence="2" id="KW-0270">Exopolysaccharide synthesis</keyword>
<dbReference type="EMBL" id="JACIDS010000001">
    <property type="protein sequence ID" value="MBB3929488.1"/>
    <property type="molecule type" value="Genomic_DNA"/>
</dbReference>
<dbReference type="Proteomes" id="UP000553963">
    <property type="component" value="Unassembled WGS sequence"/>
</dbReference>
<accession>A0A840AJA3</accession>
<evidence type="ECO:0000256" key="1">
    <source>
        <dbReference type="ARBA" id="ARBA00006464"/>
    </source>
</evidence>
<comment type="caution">
    <text evidence="5">The sequence shown here is derived from an EMBL/GenBank/DDBJ whole genome shotgun (WGS) entry which is preliminary data.</text>
</comment>
<feature type="domain" description="Bacterial sugar transferase" evidence="4">
    <location>
        <begin position="75"/>
        <end position="259"/>
    </location>
</feature>
<dbReference type="AlphaFoldDB" id="A0A840AJA3"/>
<keyword evidence="3" id="KW-0812">Transmembrane</keyword>
<name>A0A840AJA3_9HYPH</name>
<keyword evidence="3" id="KW-0472">Membrane</keyword>